<sequence>MSPEYGPRGRLVSHGQKYRGKWPMGLNFPKIWSHDRGFSWTHERLNFCSFDLLLTVKPLCIEHCGYPVPYGCSKLKVEGH</sequence>
<keyword evidence="2" id="KW-1185">Reference proteome</keyword>
<dbReference type="AlphaFoldDB" id="S8DMD7"/>
<dbReference type="Proteomes" id="UP000015453">
    <property type="component" value="Unassembled WGS sequence"/>
</dbReference>
<organism evidence="1 2">
    <name type="scientific">Genlisea aurea</name>
    <dbReference type="NCBI Taxonomy" id="192259"/>
    <lineage>
        <taxon>Eukaryota</taxon>
        <taxon>Viridiplantae</taxon>
        <taxon>Streptophyta</taxon>
        <taxon>Embryophyta</taxon>
        <taxon>Tracheophyta</taxon>
        <taxon>Spermatophyta</taxon>
        <taxon>Magnoliopsida</taxon>
        <taxon>eudicotyledons</taxon>
        <taxon>Gunneridae</taxon>
        <taxon>Pentapetalae</taxon>
        <taxon>asterids</taxon>
        <taxon>lamiids</taxon>
        <taxon>Lamiales</taxon>
        <taxon>Lentibulariaceae</taxon>
        <taxon>Genlisea</taxon>
    </lineage>
</organism>
<gene>
    <name evidence="1" type="ORF">M569_10623</name>
</gene>
<comment type="caution">
    <text evidence="1">The sequence shown here is derived from an EMBL/GenBank/DDBJ whole genome shotgun (WGS) entry which is preliminary data.</text>
</comment>
<reference evidence="1 2" key="1">
    <citation type="journal article" date="2013" name="BMC Genomics">
        <title>The miniature genome of a carnivorous plant Genlisea aurea contains a low number of genes and short non-coding sequences.</title>
        <authorList>
            <person name="Leushkin E.V."/>
            <person name="Sutormin R.A."/>
            <person name="Nabieva E.R."/>
            <person name="Penin A.A."/>
            <person name="Kondrashov A.S."/>
            <person name="Logacheva M.D."/>
        </authorList>
    </citation>
    <scope>NUCLEOTIDE SEQUENCE [LARGE SCALE GENOMIC DNA]</scope>
</reference>
<proteinExistence type="predicted"/>
<accession>S8DMD7</accession>
<name>S8DMD7_9LAMI</name>
<protein>
    <submittedName>
        <fullName evidence="1">Uncharacterized protein</fullName>
    </submittedName>
</protein>
<dbReference type="EMBL" id="AUSU01005007">
    <property type="protein sequence ID" value="EPS64158.1"/>
    <property type="molecule type" value="Genomic_DNA"/>
</dbReference>
<evidence type="ECO:0000313" key="2">
    <source>
        <dbReference type="Proteomes" id="UP000015453"/>
    </source>
</evidence>
<evidence type="ECO:0000313" key="1">
    <source>
        <dbReference type="EMBL" id="EPS64158.1"/>
    </source>
</evidence>